<dbReference type="EMBL" id="JBIMSP010000004">
    <property type="protein sequence ID" value="MFH5241075.1"/>
    <property type="molecule type" value="Genomic_DNA"/>
</dbReference>
<dbReference type="Proteomes" id="UP001609175">
    <property type="component" value="Unassembled WGS sequence"/>
</dbReference>
<reference evidence="5 6" key="1">
    <citation type="submission" date="2024-10" db="EMBL/GenBank/DDBJ databases">
        <authorList>
            <person name="Riesco R."/>
        </authorList>
    </citation>
    <scope>NUCLEOTIDE SEQUENCE [LARGE SCALE GENOMIC DNA]</scope>
    <source>
        <strain evidence="4 6">NCIMB 15448</strain>
        <strain evidence="2 5">NCIMB 15449</strain>
        <strain evidence="3 7">NCIMB 15450</strain>
    </source>
</reference>
<dbReference type="RefSeq" id="WP_395116755.1">
    <property type="nucleotide sequence ID" value="NZ_JBIMSN010000042.1"/>
</dbReference>
<dbReference type="Proteomes" id="UP001609176">
    <property type="component" value="Unassembled WGS sequence"/>
</dbReference>
<dbReference type="EMBL" id="JBIMSO010000066">
    <property type="protein sequence ID" value="MFH5210766.1"/>
    <property type="molecule type" value="Genomic_DNA"/>
</dbReference>
<dbReference type="EMBL" id="JBIMSN010000042">
    <property type="protein sequence ID" value="MFH5228975.1"/>
    <property type="molecule type" value="Genomic_DNA"/>
</dbReference>
<evidence type="ECO:0000313" key="4">
    <source>
        <dbReference type="EMBL" id="MFH5241075.1"/>
    </source>
</evidence>
<keyword evidence="1" id="KW-0472">Membrane</keyword>
<keyword evidence="1" id="KW-1133">Transmembrane helix</keyword>
<keyword evidence="1" id="KW-0812">Transmembrane</keyword>
<dbReference type="Proteomes" id="UP001609219">
    <property type="component" value="Unassembled WGS sequence"/>
</dbReference>
<evidence type="ECO:0000313" key="6">
    <source>
        <dbReference type="Proteomes" id="UP001609176"/>
    </source>
</evidence>
<feature type="transmembrane region" description="Helical" evidence="1">
    <location>
        <begin position="43"/>
        <end position="63"/>
    </location>
</feature>
<keyword evidence="7" id="KW-1185">Reference proteome</keyword>
<evidence type="ECO:0000256" key="1">
    <source>
        <dbReference type="SAM" id="Phobius"/>
    </source>
</evidence>
<sequence>MTQGSSRPDLSYAKLVIFSIGAATLVLIITAVLVVSIPAPPGVLLAIAIIGVFAAVAALGIVATRITNRAFGDSDDPEHSDPHPTQ</sequence>
<comment type="caution">
    <text evidence="2">The sequence shown here is derived from an EMBL/GenBank/DDBJ whole genome shotgun (WGS) entry which is preliminary data.</text>
</comment>
<evidence type="ECO:0000313" key="2">
    <source>
        <dbReference type="EMBL" id="MFH5210766.1"/>
    </source>
</evidence>
<feature type="transmembrane region" description="Helical" evidence="1">
    <location>
        <begin position="12"/>
        <end position="37"/>
    </location>
</feature>
<proteinExistence type="predicted"/>
<name>A0ABW7JUU0_9NOCA</name>
<accession>A0ABW7JUU0</accession>
<gene>
    <name evidence="4" type="ORF">ACHIPV_04140</name>
    <name evidence="2" type="ORF">ACHIPZ_21555</name>
    <name evidence="3" type="ORF">ACHIRB_10365</name>
</gene>
<evidence type="ECO:0000313" key="3">
    <source>
        <dbReference type="EMBL" id="MFH5228975.1"/>
    </source>
</evidence>
<evidence type="ECO:0000313" key="5">
    <source>
        <dbReference type="Proteomes" id="UP001609175"/>
    </source>
</evidence>
<organism evidence="2 5">
    <name type="scientific">Antrihabitans spumae</name>
    <dbReference type="NCBI Taxonomy" id="3373370"/>
    <lineage>
        <taxon>Bacteria</taxon>
        <taxon>Bacillati</taxon>
        <taxon>Actinomycetota</taxon>
        <taxon>Actinomycetes</taxon>
        <taxon>Mycobacteriales</taxon>
        <taxon>Nocardiaceae</taxon>
        <taxon>Antrihabitans</taxon>
    </lineage>
</organism>
<protein>
    <submittedName>
        <fullName evidence="2">Uncharacterized protein</fullName>
    </submittedName>
</protein>
<evidence type="ECO:0000313" key="7">
    <source>
        <dbReference type="Proteomes" id="UP001609219"/>
    </source>
</evidence>